<keyword evidence="2" id="KW-1185">Reference proteome</keyword>
<accession>A0ABQ7JA80</accession>
<name>A0ABQ7JA80_9APIC</name>
<evidence type="ECO:0000313" key="2">
    <source>
        <dbReference type="Proteomes" id="UP000823046"/>
    </source>
</evidence>
<dbReference type="Proteomes" id="UP000823046">
    <property type="component" value="Unassembled WGS sequence"/>
</dbReference>
<comment type="caution">
    <text evidence="1">The sequence shown here is derived from an EMBL/GenBank/DDBJ whole genome shotgun (WGS) entry which is preliminary data.</text>
</comment>
<organism evidence="1 2">
    <name type="scientific">Cardiosporidium cionae</name>
    <dbReference type="NCBI Taxonomy" id="476202"/>
    <lineage>
        <taxon>Eukaryota</taxon>
        <taxon>Sar</taxon>
        <taxon>Alveolata</taxon>
        <taxon>Apicomplexa</taxon>
        <taxon>Aconoidasida</taxon>
        <taxon>Nephromycida</taxon>
        <taxon>Cardiosporidium</taxon>
    </lineage>
</organism>
<gene>
    <name evidence="1" type="ORF">IE077_000387</name>
</gene>
<sequence length="240" mass="27345">MHSQRVKRATDDSIVPSQKTLLTLPEEERKRLVSSFRNNEAALLFIGWVEPSERNQTTQAVNLVGFAAIAEITDIALLDKTGEIGIQLIGRCKVTEVVKVDTDGCKVKVIPHRDTRKPFENPTLTSMNIQALHSLYDRCNEAEGLYRELQGKSNIAEVVRLRQPLHKKVEEMLSKIDEPTEEEIAEWLSFCAMDYHIDPKARCWAAELQHTESRLALVRSALEEKLAKLKKDIRIMKSEI</sequence>
<evidence type="ECO:0008006" key="3">
    <source>
        <dbReference type="Google" id="ProtNLM"/>
    </source>
</evidence>
<protein>
    <recommendedName>
        <fullName evidence="3">Lon N-terminal domain-containing protein</fullName>
    </recommendedName>
</protein>
<reference evidence="1 2" key="1">
    <citation type="journal article" date="2020" name="bioRxiv">
        <title>Metabolic contributions of an alphaproteobacterial endosymbiont in the apicomplexan Cardiosporidium cionae.</title>
        <authorList>
            <person name="Hunter E.S."/>
            <person name="Paight C.J."/>
            <person name="Lane C.E."/>
        </authorList>
    </citation>
    <scope>NUCLEOTIDE SEQUENCE [LARGE SCALE GENOMIC DNA]</scope>
    <source>
        <strain evidence="1">ESH_2018</strain>
    </source>
</reference>
<evidence type="ECO:0000313" key="1">
    <source>
        <dbReference type="EMBL" id="KAF8820901.1"/>
    </source>
</evidence>
<dbReference type="EMBL" id="JADAQX010000274">
    <property type="protein sequence ID" value="KAF8820901.1"/>
    <property type="molecule type" value="Genomic_DNA"/>
</dbReference>
<proteinExistence type="predicted"/>